<feature type="compositionally biased region" description="Basic residues" evidence="1">
    <location>
        <begin position="216"/>
        <end position="226"/>
    </location>
</feature>
<sequence length="358" mass="40088">MYTVCTNLFKLVYILLLFLQCVGAKLLAGQCPSKGDPSIVECCLNYIDIGGECVACQAGTMGVNCSRRCPDGFYGQFCVMRCDCPPTLRCSKAFGCVCTETSCSRGSPENGKSSESNNSACQSEEVAIIAQGVVIGCLVICYVPLTVHIYRHHQKRATKKPVNYIDTEVKQEHFQMESYEALHKDSHLQNSTEKDSTKAKSRMQFETYLEPTSASRGRKKLGHTKLQKHEHYLEPSTSRTQHENYLEPTMQRIQEETTSSAQNENYPEPTIPSTQNENYLEPTIPSGQNENYLDPTTPTTQSENYLDPTTPTTQSENYLDPIAQTTVNENDLESTTLTPQHENYLEPTAEIQPSTDTR</sequence>
<protein>
    <submittedName>
        <fullName evidence="5">Multiple epidermal growth factor-like domains protein 10 isoform X2</fullName>
    </submittedName>
</protein>
<evidence type="ECO:0000256" key="2">
    <source>
        <dbReference type="SAM" id="Phobius"/>
    </source>
</evidence>
<dbReference type="OrthoDB" id="18487at2759"/>
<evidence type="ECO:0000256" key="1">
    <source>
        <dbReference type="SAM" id="MobiDB-lite"/>
    </source>
</evidence>
<feature type="region of interest" description="Disordered" evidence="1">
    <location>
        <begin position="336"/>
        <end position="358"/>
    </location>
</feature>
<dbReference type="Gene3D" id="2.170.300.10">
    <property type="entry name" value="Tie2 ligand-binding domain superfamily"/>
    <property type="match status" value="1"/>
</dbReference>
<keyword evidence="4" id="KW-1185">Reference proteome</keyword>
<keyword evidence="3" id="KW-0732">Signal</keyword>
<proteinExistence type="predicted"/>
<feature type="transmembrane region" description="Helical" evidence="2">
    <location>
        <begin position="126"/>
        <end position="150"/>
    </location>
</feature>
<feature type="compositionally biased region" description="Polar residues" evidence="1">
    <location>
        <begin position="256"/>
        <end position="278"/>
    </location>
</feature>
<dbReference type="AlphaFoldDB" id="A0A8B8CTI6"/>
<reference evidence="5" key="1">
    <citation type="submission" date="2025-08" db="UniProtKB">
        <authorList>
            <consortium name="RefSeq"/>
        </authorList>
    </citation>
    <scope>IDENTIFICATION</scope>
    <source>
        <tissue evidence="5">Whole sample</tissue>
    </source>
</reference>
<dbReference type="RefSeq" id="XP_022318524.1">
    <property type="nucleotide sequence ID" value="XM_022462816.1"/>
</dbReference>
<evidence type="ECO:0000256" key="3">
    <source>
        <dbReference type="SAM" id="SignalP"/>
    </source>
</evidence>
<dbReference type="Proteomes" id="UP000694844">
    <property type="component" value="Chromosome 2"/>
</dbReference>
<feature type="chain" id="PRO_5034480297" evidence="3">
    <location>
        <begin position="25"/>
        <end position="358"/>
    </location>
</feature>
<keyword evidence="2" id="KW-0472">Membrane</keyword>
<feature type="region of interest" description="Disordered" evidence="1">
    <location>
        <begin position="210"/>
        <end position="317"/>
    </location>
</feature>
<keyword evidence="2" id="KW-0812">Transmembrane</keyword>
<accession>A0A8B8CTI6</accession>
<evidence type="ECO:0000313" key="5">
    <source>
        <dbReference type="RefSeq" id="XP_022318524.1"/>
    </source>
</evidence>
<feature type="compositionally biased region" description="Polar residues" evidence="1">
    <location>
        <begin position="285"/>
        <end position="317"/>
    </location>
</feature>
<dbReference type="GeneID" id="111121512"/>
<keyword evidence="2" id="KW-1133">Transmembrane helix</keyword>
<feature type="signal peptide" evidence="3">
    <location>
        <begin position="1"/>
        <end position="24"/>
    </location>
</feature>
<gene>
    <name evidence="5" type="primary">LOC111121512</name>
</gene>
<name>A0A8B8CTI6_CRAVI</name>
<organism evidence="4 5">
    <name type="scientific">Crassostrea virginica</name>
    <name type="common">Eastern oyster</name>
    <dbReference type="NCBI Taxonomy" id="6565"/>
    <lineage>
        <taxon>Eukaryota</taxon>
        <taxon>Metazoa</taxon>
        <taxon>Spiralia</taxon>
        <taxon>Lophotrochozoa</taxon>
        <taxon>Mollusca</taxon>
        <taxon>Bivalvia</taxon>
        <taxon>Autobranchia</taxon>
        <taxon>Pteriomorphia</taxon>
        <taxon>Ostreida</taxon>
        <taxon>Ostreoidea</taxon>
        <taxon>Ostreidae</taxon>
        <taxon>Crassostrea</taxon>
    </lineage>
</organism>
<evidence type="ECO:0000313" key="4">
    <source>
        <dbReference type="Proteomes" id="UP000694844"/>
    </source>
</evidence>